<evidence type="ECO:0000313" key="2">
    <source>
        <dbReference type="EMBL" id="GMA40921.1"/>
    </source>
</evidence>
<feature type="domain" description="DSBA-like thioredoxin" evidence="1">
    <location>
        <begin position="5"/>
        <end position="228"/>
    </location>
</feature>
<dbReference type="Gene3D" id="3.40.30.10">
    <property type="entry name" value="Glutaredoxin"/>
    <property type="match status" value="1"/>
</dbReference>
<dbReference type="SUPFAM" id="SSF52833">
    <property type="entry name" value="Thioredoxin-like"/>
    <property type="match status" value="1"/>
</dbReference>
<gene>
    <name evidence="2" type="ORF">GCM10025883_29660</name>
</gene>
<dbReference type="Pfam" id="PF01323">
    <property type="entry name" value="DSBA"/>
    <property type="match status" value="1"/>
</dbReference>
<proteinExistence type="predicted"/>
<organism evidence="2 3">
    <name type="scientific">Mobilicoccus caccae</name>
    <dbReference type="NCBI Taxonomy" id="1859295"/>
    <lineage>
        <taxon>Bacteria</taxon>
        <taxon>Bacillati</taxon>
        <taxon>Actinomycetota</taxon>
        <taxon>Actinomycetes</taxon>
        <taxon>Micrococcales</taxon>
        <taxon>Dermatophilaceae</taxon>
        <taxon>Mobilicoccus</taxon>
    </lineage>
</organism>
<reference evidence="3" key="1">
    <citation type="journal article" date="2019" name="Int. J. Syst. Evol. Microbiol.">
        <title>The Global Catalogue of Microorganisms (GCM) 10K type strain sequencing project: providing services to taxonomists for standard genome sequencing and annotation.</title>
        <authorList>
            <consortium name="The Broad Institute Genomics Platform"/>
            <consortium name="The Broad Institute Genome Sequencing Center for Infectious Disease"/>
            <person name="Wu L."/>
            <person name="Ma J."/>
        </authorList>
    </citation>
    <scope>NUCLEOTIDE SEQUENCE [LARGE SCALE GENOMIC DNA]</scope>
    <source>
        <strain evidence="3">NBRC 113072</strain>
    </source>
</reference>
<name>A0ABQ6IV31_9MICO</name>
<protein>
    <recommendedName>
        <fullName evidence="1">DSBA-like thioredoxin domain-containing protein</fullName>
    </recommendedName>
</protein>
<comment type="caution">
    <text evidence="2">The sequence shown here is derived from an EMBL/GenBank/DDBJ whole genome shotgun (WGS) entry which is preliminary data.</text>
</comment>
<evidence type="ECO:0000259" key="1">
    <source>
        <dbReference type="Pfam" id="PF01323"/>
    </source>
</evidence>
<dbReference type="InterPro" id="IPR036249">
    <property type="entry name" value="Thioredoxin-like_sf"/>
</dbReference>
<dbReference type="PANTHER" id="PTHR13887:SF41">
    <property type="entry name" value="THIOREDOXIN SUPERFAMILY PROTEIN"/>
    <property type="match status" value="1"/>
</dbReference>
<keyword evidence="3" id="KW-1185">Reference proteome</keyword>
<dbReference type="Proteomes" id="UP001157126">
    <property type="component" value="Unassembled WGS sequence"/>
</dbReference>
<sequence>MRVITLDMYADVLCPWAYIGLRRLGLALEEVGHDVEVRWKPYLIDPSAPRPSESLDQVLGDARAWEDLQDRTPAGGSRSDRTFEVRRLAADLGIGPGWGPRWRANSWGAQRLITAAGPAGPELQWTVAEELLHAHFVAGCDVARLDVLDPIAERHGLPRPRPSVDGVDAPAYLEPGDDLRDDPLERATREALLTGRALGVQSSPTFVQADRIVAAGAQPPEILAEAIAALTPAREVPDEVRRLRSARALLEIPDPLGCLYLLEPLRPELDGDRGLELLTARALLASASLGAARDKLAQLLDETPDDGEVHLLMSQALRRSGDTAGADRHLRRAGAVSD</sequence>
<dbReference type="PANTHER" id="PTHR13887">
    <property type="entry name" value="GLUTATHIONE S-TRANSFERASE KAPPA"/>
    <property type="match status" value="1"/>
</dbReference>
<dbReference type="EMBL" id="BSUO01000001">
    <property type="protein sequence ID" value="GMA40921.1"/>
    <property type="molecule type" value="Genomic_DNA"/>
</dbReference>
<accession>A0ABQ6IV31</accession>
<dbReference type="InterPro" id="IPR001853">
    <property type="entry name" value="DSBA-like_thioredoxin_dom"/>
</dbReference>
<evidence type="ECO:0000313" key="3">
    <source>
        <dbReference type="Proteomes" id="UP001157126"/>
    </source>
</evidence>